<gene>
    <name evidence="1" type="ORF">HX850_04425</name>
</gene>
<evidence type="ECO:0000313" key="1">
    <source>
        <dbReference type="EMBL" id="NWJ30142.1"/>
    </source>
</evidence>
<reference evidence="1 2" key="1">
    <citation type="journal article" date="2019" name="Environ. Microbiol.">
        <title>Genomics insights into ecotype formation of ammonia-oxidizing archaea in the deep ocean.</title>
        <authorList>
            <person name="Wang Y."/>
            <person name="Huang J.M."/>
            <person name="Cui G.J."/>
            <person name="Nunoura T."/>
            <person name="Takaki Y."/>
            <person name="Li W.L."/>
            <person name="Li J."/>
            <person name="Gao Z.M."/>
            <person name="Takai K."/>
            <person name="Zhang A.Q."/>
            <person name="Stepanauskas R."/>
        </authorList>
    </citation>
    <scope>NUCLEOTIDE SEQUENCE [LARGE SCALE GENOMIC DNA]</scope>
    <source>
        <strain evidence="1 2">C4</strain>
    </source>
</reference>
<comment type="caution">
    <text evidence="1">The sequence shown here is derived from an EMBL/GenBank/DDBJ whole genome shotgun (WGS) entry which is preliminary data.</text>
</comment>
<dbReference type="Proteomes" id="UP000568446">
    <property type="component" value="Unassembled WGS sequence"/>
</dbReference>
<protein>
    <submittedName>
        <fullName evidence="1">Uncharacterized protein</fullName>
    </submittedName>
</protein>
<organism evidence="1 2">
    <name type="scientific">Marine Group I thaumarchaeote</name>
    <dbReference type="NCBI Taxonomy" id="2511932"/>
    <lineage>
        <taxon>Archaea</taxon>
        <taxon>Nitrososphaerota</taxon>
        <taxon>Marine Group I</taxon>
    </lineage>
</organism>
<proteinExistence type="predicted"/>
<name>A0A7K4MNN7_9ARCH</name>
<dbReference type="AlphaFoldDB" id="A0A7K4MNN7"/>
<dbReference type="EMBL" id="JACATK010000030">
    <property type="protein sequence ID" value="NWJ30142.1"/>
    <property type="molecule type" value="Genomic_DNA"/>
</dbReference>
<sequence length="133" mass="15495">MIEIRIERYDFQIHCIKCGIQTVPSILDFIDKGSIFICPHLVYLGKGGGFNENRPEYCKFYDELIQVGSDDYFQTLQETLSDEHICLNITCSDSHPPRYFVIYNLGMLSKEEYKDEVMWNIWGSTLSKYGVSK</sequence>
<evidence type="ECO:0000313" key="2">
    <source>
        <dbReference type="Proteomes" id="UP000568446"/>
    </source>
</evidence>
<accession>A0A7K4MNN7</accession>